<dbReference type="GO" id="GO:0006605">
    <property type="term" value="P:protein targeting"/>
    <property type="evidence" value="ECO:0007669"/>
    <property type="project" value="UniProtKB-UniRule"/>
</dbReference>
<accession>A0A543AZL3</accession>
<feature type="binding site" evidence="12">
    <location>
        <position position="488"/>
    </location>
    <ligand>
        <name>ATP</name>
        <dbReference type="ChEBI" id="CHEBI:30616"/>
    </ligand>
</feature>
<dbReference type="Proteomes" id="UP000317043">
    <property type="component" value="Unassembled WGS sequence"/>
</dbReference>
<dbReference type="HAMAP" id="MF_01382">
    <property type="entry name" value="SecA"/>
    <property type="match status" value="1"/>
</dbReference>
<evidence type="ECO:0000256" key="12">
    <source>
        <dbReference type="HAMAP-Rule" id="MF_01382"/>
    </source>
</evidence>
<keyword evidence="6 12" id="KW-0547">Nucleotide-binding</keyword>
<evidence type="ECO:0000256" key="6">
    <source>
        <dbReference type="ARBA" id="ARBA00022741"/>
    </source>
</evidence>
<dbReference type="Gene3D" id="1.10.3060.10">
    <property type="entry name" value="Helical scaffold and wing domains of SecA"/>
    <property type="match status" value="1"/>
</dbReference>
<dbReference type="FunFam" id="3.40.50.300:FF:000429">
    <property type="entry name" value="Preprotein translocase subunit SecA"/>
    <property type="match status" value="1"/>
</dbReference>
<dbReference type="FunCoup" id="A0A543AZL3">
    <property type="interactions" value="15"/>
</dbReference>
<dbReference type="GO" id="GO:0065002">
    <property type="term" value="P:intracellular protein transmembrane transport"/>
    <property type="evidence" value="ECO:0007669"/>
    <property type="project" value="UniProtKB-UniRule"/>
</dbReference>
<dbReference type="SUPFAM" id="SSF81886">
    <property type="entry name" value="Helical scaffold and wing domains of SecA"/>
    <property type="match status" value="1"/>
</dbReference>
<dbReference type="InterPro" id="IPR044722">
    <property type="entry name" value="SecA_SF2_C"/>
</dbReference>
<evidence type="ECO:0000256" key="5">
    <source>
        <dbReference type="ARBA" id="ARBA00022490"/>
    </source>
</evidence>
<evidence type="ECO:0000256" key="4">
    <source>
        <dbReference type="ARBA" id="ARBA00022475"/>
    </source>
</evidence>
<dbReference type="OrthoDB" id="9805579at2"/>
<dbReference type="PANTHER" id="PTHR30612:SF0">
    <property type="entry name" value="CHLOROPLAST PROTEIN-TRANSPORTING ATPASE"/>
    <property type="match status" value="1"/>
</dbReference>
<dbReference type="CDD" id="cd18803">
    <property type="entry name" value="SF2_C_secA"/>
    <property type="match status" value="1"/>
</dbReference>
<dbReference type="InterPro" id="IPR001650">
    <property type="entry name" value="Helicase_C-like"/>
</dbReference>
<dbReference type="InterPro" id="IPR036670">
    <property type="entry name" value="SecA_X-link_sf"/>
</dbReference>
<evidence type="ECO:0000313" key="18">
    <source>
        <dbReference type="Proteomes" id="UP000317043"/>
    </source>
</evidence>
<dbReference type="SMART" id="SM00957">
    <property type="entry name" value="SecA_DEAD"/>
    <property type="match status" value="1"/>
</dbReference>
<keyword evidence="11 12" id="KW-0472">Membrane</keyword>
<dbReference type="InterPro" id="IPR027417">
    <property type="entry name" value="P-loop_NTPase"/>
</dbReference>
<comment type="subcellular location">
    <subcellularLocation>
        <location evidence="12">Cell membrane</location>
        <topology evidence="12">Peripheral membrane protein</topology>
        <orientation evidence="12">Cytoplasmic side</orientation>
    </subcellularLocation>
    <subcellularLocation>
        <location evidence="12">Cytoplasm</location>
    </subcellularLocation>
    <subcellularLocation>
        <location evidence="1">Membrane</location>
        <topology evidence="1">Peripheral membrane protein</topology>
    </subcellularLocation>
    <text evidence="12">Distribution is 50-50.</text>
</comment>
<dbReference type="Gene3D" id="3.40.50.300">
    <property type="entry name" value="P-loop containing nucleotide triphosphate hydrolases"/>
    <property type="match status" value="3"/>
</dbReference>
<keyword evidence="18" id="KW-1185">Reference proteome</keyword>
<feature type="binding site" evidence="12">
    <location>
        <position position="81"/>
    </location>
    <ligand>
        <name>ATP</name>
        <dbReference type="ChEBI" id="CHEBI:30616"/>
    </ligand>
</feature>
<dbReference type="Pfam" id="PF01043">
    <property type="entry name" value="SecA_PP_bind"/>
    <property type="match status" value="1"/>
</dbReference>
<dbReference type="GO" id="GO:0043952">
    <property type="term" value="P:protein transport by the Sec complex"/>
    <property type="evidence" value="ECO:0007669"/>
    <property type="project" value="TreeGrafter"/>
</dbReference>
<dbReference type="InterPro" id="IPR000185">
    <property type="entry name" value="SecA"/>
</dbReference>
<dbReference type="PROSITE" id="PS51196">
    <property type="entry name" value="SECA_MOTOR_DEAD"/>
    <property type="match status" value="1"/>
</dbReference>
<dbReference type="InParanoid" id="A0A543AZL3"/>
<dbReference type="GO" id="GO:0008564">
    <property type="term" value="F:protein-exporting ATPase activity"/>
    <property type="evidence" value="ECO:0007669"/>
    <property type="project" value="UniProtKB-EC"/>
</dbReference>
<feature type="binding site" evidence="12">
    <location>
        <begin position="99"/>
        <end position="103"/>
    </location>
    <ligand>
        <name>ATP</name>
        <dbReference type="ChEBI" id="CHEBI:30616"/>
    </ligand>
</feature>
<evidence type="ECO:0000256" key="1">
    <source>
        <dbReference type="ARBA" id="ARBA00004170"/>
    </source>
</evidence>
<dbReference type="Gene3D" id="3.90.1440.10">
    <property type="entry name" value="SecA, preprotein cross-linking domain"/>
    <property type="match status" value="1"/>
</dbReference>
<dbReference type="Pfam" id="PF21090">
    <property type="entry name" value="P-loop_SecA"/>
    <property type="match status" value="2"/>
</dbReference>
<protein>
    <recommendedName>
        <fullName evidence="12">Protein translocase subunit SecA</fullName>
        <ecNumber evidence="12">7.4.2.8</ecNumber>
    </recommendedName>
</protein>
<feature type="domain" description="Helicase ATP-binding" evidence="14">
    <location>
        <begin position="83"/>
        <end position="222"/>
    </location>
</feature>
<reference evidence="17 18" key="1">
    <citation type="submission" date="2019-06" db="EMBL/GenBank/DDBJ databases">
        <title>Sequencing the genomes of 1000 actinobacteria strains.</title>
        <authorList>
            <person name="Klenk H.-P."/>
        </authorList>
    </citation>
    <scope>NUCLEOTIDE SEQUENCE [LARGE SCALE GENOMIC DNA]</scope>
    <source>
        <strain evidence="17 18">DSM 45928</strain>
    </source>
</reference>
<comment type="similarity">
    <text evidence="2 12">Belongs to the SecA family.</text>
</comment>
<name>A0A543AZL3_9ACTN</name>
<comment type="subunit">
    <text evidence="12">Monomer and homodimer. Part of the essential Sec protein translocation apparatus which comprises SecA, SecYEG and auxiliary proteins SecDF. Other proteins may also be involved.</text>
</comment>
<dbReference type="EMBL" id="VFOW01000001">
    <property type="protein sequence ID" value="TQL78009.1"/>
    <property type="molecule type" value="Genomic_DNA"/>
</dbReference>
<keyword evidence="4 12" id="KW-1003">Cell membrane</keyword>
<evidence type="ECO:0000256" key="11">
    <source>
        <dbReference type="ARBA" id="ARBA00023136"/>
    </source>
</evidence>
<dbReference type="InterPro" id="IPR011116">
    <property type="entry name" value="SecA_Wing/Scaffold"/>
</dbReference>
<dbReference type="InterPro" id="IPR014001">
    <property type="entry name" value="Helicase_ATP-bd"/>
</dbReference>
<feature type="domain" description="Helicase C-terminal" evidence="15">
    <location>
        <begin position="410"/>
        <end position="574"/>
    </location>
</feature>
<dbReference type="InterPro" id="IPR011115">
    <property type="entry name" value="SecA_DEAD"/>
</dbReference>
<dbReference type="Pfam" id="PF07516">
    <property type="entry name" value="SecA_SW"/>
    <property type="match status" value="1"/>
</dbReference>
<keyword evidence="10 12" id="KW-0811">Translocation</keyword>
<evidence type="ECO:0000256" key="13">
    <source>
        <dbReference type="SAM" id="MobiDB-lite"/>
    </source>
</evidence>
<dbReference type="GO" id="GO:0017038">
    <property type="term" value="P:protein import"/>
    <property type="evidence" value="ECO:0007669"/>
    <property type="project" value="InterPro"/>
</dbReference>
<keyword evidence="7 12" id="KW-0067">ATP-binding</keyword>
<dbReference type="SMART" id="SM00958">
    <property type="entry name" value="SecA_PP_bind"/>
    <property type="match status" value="1"/>
</dbReference>
<keyword evidence="3 12" id="KW-0813">Transport</keyword>
<dbReference type="PANTHER" id="PTHR30612">
    <property type="entry name" value="SECA INNER MEMBRANE COMPONENT OF SEC PROTEIN SECRETION SYSTEM"/>
    <property type="match status" value="1"/>
</dbReference>
<proteinExistence type="inferred from homology"/>
<dbReference type="PROSITE" id="PS51194">
    <property type="entry name" value="HELICASE_CTER"/>
    <property type="match status" value="1"/>
</dbReference>
<comment type="catalytic activity">
    <reaction evidence="12">
        <text>ATP + H2O + cellular proteinSide 1 = ADP + phosphate + cellular proteinSide 2.</text>
        <dbReference type="EC" id="7.4.2.8"/>
    </reaction>
</comment>
<dbReference type="GO" id="GO:0005524">
    <property type="term" value="F:ATP binding"/>
    <property type="evidence" value="ECO:0007669"/>
    <property type="project" value="UniProtKB-UniRule"/>
</dbReference>
<dbReference type="PROSITE" id="PS51192">
    <property type="entry name" value="HELICASE_ATP_BIND_1"/>
    <property type="match status" value="1"/>
</dbReference>
<evidence type="ECO:0000256" key="7">
    <source>
        <dbReference type="ARBA" id="ARBA00022840"/>
    </source>
</evidence>
<dbReference type="InterPro" id="IPR014018">
    <property type="entry name" value="SecA_motor_DEAD"/>
</dbReference>
<evidence type="ECO:0000256" key="3">
    <source>
        <dbReference type="ARBA" id="ARBA00022448"/>
    </source>
</evidence>
<evidence type="ECO:0000259" key="14">
    <source>
        <dbReference type="PROSITE" id="PS51192"/>
    </source>
</evidence>
<dbReference type="PRINTS" id="PR00906">
    <property type="entry name" value="SECA"/>
</dbReference>
<evidence type="ECO:0000256" key="9">
    <source>
        <dbReference type="ARBA" id="ARBA00022967"/>
    </source>
</evidence>
<dbReference type="Pfam" id="PF07517">
    <property type="entry name" value="SecA_DEAD"/>
    <property type="match status" value="1"/>
</dbReference>
<feature type="domain" description="SecA family profile" evidence="16">
    <location>
        <begin position="1"/>
        <end position="577"/>
    </location>
</feature>
<gene>
    <name evidence="12" type="primary">secA</name>
    <name evidence="17" type="ORF">FB566_3584</name>
</gene>
<dbReference type="NCBIfam" id="TIGR04221">
    <property type="entry name" value="SecA2_Mycobac"/>
    <property type="match status" value="1"/>
</dbReference>
<evidence type="ECO:0000256" key="8">
    <source>
        <dbReference type="ARBA" id="ARBA00022927"/>
    </source>
</evidence>
<dbReference type="InterPro" id="IPR011130">
    <property type="entry name" value="SecA_preprotein_X-link_dom"/>
</dbReference>
<dbReference type="GO" id="GO:0005829">
    <property type="term" value="C:cytosol"/>
    <property type="evidence" value="ECO:0007669"/>
    <property type="project" value="TreeGrafter"/>
</dbReference>
<dbReference type="GO" id="GO:0005886">
    <property type="term" value="C:plasma membrane"/>
    <property type="evidence" value="ECO:0007669"/>
    <property type="project" value="UniProtKB-SubCell"/>
</dbReference>
<dbReference type="EC" id="7.4.2.8" evidence="12"/>
<evidence type="ECO:0000259" key="16">
    <source>
        <dbReference type="PROSITE" id="PS51196"/>
    </source>
</evidence>
<dbReference type="SUPFAM" id="SSF81767">
    <property type="entry name" value="Pre-protein crosslinking domain of SecA"/>
    <property type="match status" value="1"/>
</dbReference>
<keyword evidence="5 12" id="KW-0963">Cytoplasm</keyword>
<dbReference type="RefSeq" id="WP_142041796.1">
    <property type="nucleotide sequence ID" value="NZ_JBHTGS010000001.1"/>
</dbReference>
<dbReference type="SUPFAM" id="SSF52540">
    <property type="entry name" value="P-loop containing nucleoside triphosphate hydrolases"/>
    <property type="match status" value="2"/>
</dbReference>
<comment type="caution">
    <text evidence="17">The sequence shown here is derived from an EMBL/GenBank/DDBJ whole genome shotgun (WGS) entry which is preliminary data.</text>
</comment>
<feature type="region of interest" description="Disordered" evidence="13">
    <location>
        <begin position="564"/>
        <end position="606"/>
    </location>
</feature>
<keyword evidence="8 12" id="KW-0653">Protein transport</keyword>
<evidence type="ECO:0000259" key="15">
    <source>
        <dbReference type="PROSITE" id="PS51194"/>
    </source>
</evidence>
<evidence type="ECO:0000313" key="17">
    <source>
        <dbReference type="EMBL" id="TQL78009.1"/>
    </source>
</evidence>
<organism evidence="17 18">
    <name type="scientific">Stackebrandtia endophytica</name>
    <dbReference type="NCBI Taxonomy" id="1496996"/>
    <lineage>
        <taxon>Bacteria</taxon>
        <taxon>Bacillati</taxon>
        <taxon>Actinomycetota</taxon>
        <taxon>Actinomycetes</taxon>
        <taxon>Glycomycetales</taxon>
        <taxon>Glycomycetaceae</taxon>
        <taxon>Stackebrandtia</taxon>
    </lineage>
</organism>
<dbReference type="InterPro" id="IPR036266">
    <property type="entry name" value="SecA_Wing/Scaffold_sf"/>
</dbReference>
<dbReference type="GO" id="GO:0031522">
    <property type="term" value="C:cell envelope Sec protein transport complex"/>
    <property type="evidence" value="ECO:0007669"/>
    <property type="project" value="TreeGrafter"/>
</dbReference>
<sequence>MTNLFGRTLWRILARSEVARQQHFATIVADAARRDVSEVDPAGVAAPLRSGEPTAQELATWCALVRAAARRGTGMEPYDEQFLGALHLLDGDIVEMATGEGKTLSGALAAIGYVHRGRRVHVITINDYLARRDATWMGPVFDELGVTVGWIEEQSTPEKRRRAYSCQVTYVSISEVGFDMLRDRQALDPGDRVLPELDVALIDEVDAVLVDEARLPLVLAGADDDALGDDRVARIVEQLTEGEHYEVDTDRNQTHLTDAGADVVAERLGGIDLYSTEHVGGVLATVNLALHARALLHRDVHYLVTEHGIEPVSASRGRVAERQRWPDGLHAALEAKEGLAHSASSNIVDSVTVKGVVERYRSRCGMTGTALSAADTLRELYSLEVTVIPPHRPLRRVDEPDRLYATGRHRDDAVLAEIAAHHATGRPILAVTGDVAECEDLGRRLADAGLRCSVLNARNPHREAEIIAEAGREGAITVSTQLAGRGVDIRLGGSDESGRDRVAELGGLYVLGTRHQPSRRLDDQVRGRAGRQGDPGGSVFFVSLDDELLQRHAVIPSATTVEPDGRVLPANHRGPFARLRHRPGRTASRPSAGSDRGAPARQPGPEHRFIERALLTREGVDHEVRSLTEKYHRPIDHQRDIVGRHRDRLLTTDAADRLLRERRPAAHAQVSADRGQAETERLCRHIVLSTLDEHWRGRLADVAELREGIHLRALGRYTPLTEYLRDTLAAFDGFLDRVHHDAAATFEKYAAEGAPADRPPVVRPSATWTYLMQDNPFGSELDRVLRFLGM</sequence>
<dbReference type="AlphaFoldDB" id="A0A543AZL3"/>
<dbReference type="InterPro" id="IPR026389">
    <property type="entry name" value="SecA_Actinobact-type"/>
</dbReference>
<evidence type="ECO:0000256" key="10">
    <source>
        <dbReference type="ARBA" id="ARBA00023010"/>
    </source>
</evidence>
<comment type="function">
    <text evidence="12">Part of the Sec protein translocase complex. Interacts with the SecYEG preprotein conducting channel. Has a central role in coupling the hydrolysis of ATP to the transfer of proteins into and across the cell membrane, serving as an ATP-driven molecular motor driving the stepwise translocation of polypeptide chains across the membrane.</text>
</comment>
<evidence type="ECO:0000256" key="2">
    <source>
        <dbReference type="ARBA" id="ARBA00007650"/>
    </source>
</evidence>
<keyword evidence="9 12" id="KW-1278">Translocase</keyword>
<dbReference type="CDD" id="cd17928">
    <property type="entry name" value="DEXDc_SecA"/>
    <property type="match status" value="1"/>
</dbReference>